<evidence type="ECO:0000256" key="1">
    <source>
        <dbReference type="ARBA" id="ARBA00004141"/>
    </source>
</evidence>
<accession>A0A9P0P114</accession>
<dbReference type="GO" id="GO:0016020">
    <property type="term" value="C:membrane"/>
    <property type="evidence" value="ECO:0007669"/>
    <property type="project" value="UniProtKB-SubCell"/>
</dbReference>
<dbReference type="PANTHER" id="PTHR21433">
    <property type="entry name" value="TRANSMEMBRANE PROTEIN INDUCED BY TUMOR NECROSIS FACTOR ALPHA"/>
    <property type="match status" value="1"/>
</dbReference>
<gene>
    <name evidence="7" type="ORF">ACAOBT_LOCUS3995</name>
</gene>
<comment type="similarity">
    <text evidence="2">Belongs to the TMEM120 family.</text>
</comment>
<dbReference type="AlphaFoldDB" id="A0A9P0P114"/>
<keyword evidence="6" id="KW-0175">Coiled coil</keyword>
<evidence type="ECO:0000256" key="4">
    <source>
        <dbReference type="ARBA" id="ARBA00022989"/>
    </source>
</evidence>
<keyword evidence="5" id="KW-0472">Membrane</keyword>
<proteinExistence type="inferred from homology"/>
<evidence type="ECO:0000256" key="5">
    <source>
        <dbReference type="ARBA" id="ARBA00023136"/>
    </source>
</evidence>
<name>A0A9P0P114_ACAOB</name>
<dbReference type="Proteomes" id="UP001152888">
    <property type="component" value="Unassembled WGS sequence"/>
</dbReference>
<dbReference type="EMBL" id="CAKOFQ010006692">
    <property type="protein sequence ID" value="CAH1961148.1"/>
    <property type="molecule type" value="Genomic_DNA"/>
</dbReference>
<keyword evidence="8" id="KW-1185">Reference proteome</keyword>
<evidence type="ECO:0000256" key="6">
    <source>
        <dbReference type="SAM" id="Coils"/>
    </source>
</evidence>
<keyword evidence="3" id="KW-0812">Transmembrane</keyword>
<comment type="caution">
    <text evidence="7">The sequence shown here is derived from an EMBL/GenBank/DDBJ whole genome shotgun (WGS) entry which is preliminary data.</text>
</comment>
<evidence type="ECO:0000313" key="8">
    <source>
        <dbReference type="Proteomes" id="UP001152888"/>
    </source>
</evidence>
<reference evidence="7" key="1">
    <citation type="submission" date="2022-03" db="EMBL/GenBank/DDBJ databases">
        <authorList>
            <person name="Sayadi A."/>
        </authorList>
    </citation>
    <scope>NUCLEOTIDE SEQUENCE</scope>
</reference>
<dbReference type="OrthoDB" id="2015098at2759"/>
<feature type="coiled-coil region" evidence="6">
    <location>
        <begin position="50"/>
        <end position="96"/>
    </location>
</feature>
<sequence>MNQTFEEWDELNNDFKQLEIDNKTYIQHLDQLTNLQKKCQSHLTHQRYRLDIIQRTLKELEKTKDKEKHKEDEEKIKELESNILKRKAQLHEVEQTLPKPNGIYLKIILGNVNVSILNKEENWCQNTARPAAPAEARWEV</sequence>
<protein>
    <submittedName>
        <fullName evidence="7">Uncharacterized protein</fullName>
    </submittedName>
</protein>
<dbReference type="InterPro" id="IPR012926">
    <property type="entry name" value="TMEM120A/B"/>
</dbReference>
<keyword evidence="4" id="KW-1133">Transmembrane helix</keyword>
<evidence type="ECO:0000256" key="3">
    <source>
        <dbReference type="ARBA" id="ARBA00022692"/>
    </source>
</evidence>
<organism evidence="7 8">
    <name type="scientific">Acanthoscelides obtectus</name>
    <name type="common">Bean weevil</name>
    <name type="synonym">Bruchus obtectus</name>
    <dbReference type="NCBI Taxonomy" id="200917"/>
    <lineage>
        <taxon>Eukaryota</taxon>
        <taxon>Metazoa</taxon>
        <taxon>Ecdysozoa</taxon>
        <taxon>Arthropoda</taxon>
        <taxon>Hexapoda</taxon>
        <taxon>Insecta</taxon>
        <taxon>Pterygota</taxon>
        <taxon>Neoptera</taxon>
        <taxon>Endopterygota</taxon>
        <taxon>Coleoptera</taxon>
        <taxon>Polyphaga</taxon>
        <taxon>Cucujiformia</taxon>
        <taxon>Chrysomeloidea</taxon>
        <taxon>Chrysomelidae</taxon>
        <taxon>Bruchinae</taxon>
        <taxon>Bruchini</taxon>
        <taxon>Acanthoscelides</taxon>
    </lineage>
</organism>
<dbReference type="PANTHER" id="PTHR21433:SF0">
    <property type="entry name" value="TRANSMEMBRANE PROTEIN 120 HOMOLOG"/>
    <property type="match status" value="1"/>
</dbReference>
<evidence type="ECO:0000256" key="2">
    <source>
        <dbReference type="ARBA" id="ARBA00009700"/>
    </source>
</evidence>
<evidence type="ECO:0000313" key="7">
    <source>
        <dbReference type="EMBL" id="CAH1961148.1"/>
    </source>
</evidence>
<dbReference type="Pfam" id="PF07851">
    <property type="entry name" value="TMEM120A-B"/>
    <property type="match status" value="1"/>
</dbReference>
<comment type="subcellular location">
    <subcellularLocation>
        <location evidence="1">Membrane</location>
        <topology evidence="1">Multi-pass membrane protein</topology>
    </subcellularLocation>
</comment>